<evidence type="ECO:0000313" key="3">
    <source>
        <dbReference type="Proteomes" id="UP001329915"/>
    </source>
</evidence>
<feature type="domain" description="DUF6504" evidence="1">
    <location>
        <begin position="12"/>
        <end position="76"/>
    </location>
</feature>
<dbReference type="EMBL" id="CP121694">
    <property type="protein sequence ID" value="WRO21919.1"/>
    <property type="molecule type" value="Genomic_DNA"/>
</dbReference>
<proteinExistence type="predicted"/>
<accession>A0AAU0UPZ4</accession>
<protein>
    <submittedName>
        <fullName evidence="2">DUF6504 family protein</fullName>
    </submittedName>
</protein>
<dbReference type="RefSeq" id="WP_366924745.1">
    <property type="nucleotide sequence ID" value="NZ_CP121694.1"/>
</dbReference>
<evidence type="ECO:0000259" key="1">
    <source>
        <dbReference type="Pfam" id="PF20114"/>
    </source>
</evidence>
<dbReference type="Pfam" id="PF20114">
    <property type="entry name" value="DUF6504"/>
    <property type="match status" value="1"/>
</dbReference>
<dbReference type="AlphaFoldDB" id="A0AAU0UPZ4"/>
<organism evidence="2 3">
    <name type="scientific">Metallumcola ferriviriculae</name>
    <dbReference type="NCBI Taxonomy" id="3039180"/>
    <lineage>
        <taxon>Bacteria</taxon>
        <taxon>Bacillati</taxon>
        <taxon>Bacillota</taxon>
        <taxon>Clostridia</taxon>
        <taxon>Neomoorellales</taxon>
        <taxon>Desulfitibacteraceae</taxon>
        <taxon>Metallumcola</taxon>
    </lineage>
</organism>
<keyword evidence="3" id="KW-1185">Reference proteome</keyword>
<dbReference type="InterPro" id="IPR045443">
    <property type="entry name" value="DUF6504"/>
</dbReference>
<dbReference type="Proteomes" id="UP001329915">
    <property type="component" value="Chromosome"/>
</dbReference>
<dbReference type="KEGG" id="dbc:MFMK1_001740"/>
<reference evidence="2 3" key="1">
    <citation type="submission" date="2023-04" db="EMBL/GenBank/DDBJ databases">
        <authorList>
            <person name="Hsu D."/>
        </authorList>
    </citation>
    <scope>NUCLEOTIDE SEQUENCE [LARGE SCALE GENOMIC DNA]</scope>
    <source>
        <strain evidence="2 3">MK1</strain>
    </source>
</reference>
<evidence type="ECO:0000313" key="2">
    <source>
        <dbReference type="EMBL" id="WRO21919.1"/>
    </source>
</evidence>
<gene>
    <name evidence="2" type="ORF">MFMK1_001740</name>
</gene>
<name>A0AAU0UPZ4_9FIRM</name>
<sequence>MSKLLDLPVIIEDDHMPMVFFWRGHRYNIIEITDQWWDTGRWWQNEPEKFFIRAATSDNSVVELYQQKDKWMLYKIYD</sequence>